<reference evidence="1" key="1">
    <citation type="submission" date="2013-05" db="EMBL/GenBank/DDBJ databases">
        <authorList>
            <person name="Yim A.K.Y."/>
            <person name="Chan T.F."/>
            <person name="Ji K.M."/>
            <person name="Liu X.Y."/>
            <person name="Zhou J.W."/>
            <person name="Li R.Q."/>
            <person name="Yang K.Y."/>
            <person name="Li J."/>
            <person name="Li M."/>
            <person name="Law P.T.W."/>
            <person name="Wu Y.L."/>
            <person name="Cai Z.L."/>
            <person name="Qin H."/>
            <person name="Bao Y."/>
            <person name="Leung R.K.K."/>
            <person name="Ng P.K.S."/>
            <person name="Zou J."/>
            <person name="Zhong X.J."/>
            <person name="Ran P.X."/>
            <person name="Zhong N.S."/>
            <person name="Liu Z.G."/>
            <person name="Tsui S.K.W."/>
        </authorList>
    </citation>
    <scope>NUCLEOTIDE SEQUENCE</scope>
    <source>
        <strain evidence="1">Derf</strain>
        <tissue evidence="1">Whole organism</tissue>
    </source>
</reference>
<dbReference type="AlphaFoldDB" id="A0A922HQR0"/>
<keyword evidence="2" id="KW-1185">Reference proteome</keyword>
<organism evidence="1 2">
    <name type="scientific">Dermatophagoides farinae</name>
    <name type="common">American house dust mite</name>
    <dbReference type="NCBI Taxonomy" id="6954"/>
    <lineage>
        <taxon>Eukaryota</taxon>
        <taxon>Metazoa</taxon>
        <taxon>Ecdysozoa</taxon>
        <taxon>Arthropoda</taxon>
        <taxon>Chelicerata</taxon>
        <taxon>Arachnida</taxon>
        <taxon>Acari</taxon>
        <taxon>Acariformes</taxon>
        <taxon>Sarcoptiformes</taxon>
        <taxon>Astigmata</taxon>
        <taxon>Psoroptidia</taxon>
        <taxon>Analgoidea</taxon>
        <taxon>Pyroglyphidae</taxon>
        <taxon>Dermatophagoidinae</taxon>
        <taxon>Dermatophagoides</taxon>
    </lineage>
</organism>
<proteinExistence type="predicted"/>
<sequence length="83" mass="9731">MKFHKRFRHQSTENTQKTPSESTIVISFVNNLYQSSFISIKNILLSFHSFIIVKSIININLIVGCHYNVDDDNHHQHYNGNQQ</sequence>
<evidence type="ECO:0000313" key="2">
    <source>
        <dbReference type="Proteomes" id="UP000790347"/>
    </source>
</evidence>
<evidence type="ECO:0000313" key="1">
    <source>
        <dbReference type="EMBL" id="KAH9497048.1"/>
    </source>
</evidence>
<reference evidence="1" key="2">
    <citation type="journal article" date="2022" name="Res Sq">
        <title>Comparative Genomics Reveals Insights into the Divergent Evolution of Astigmatic Mites and Household Pest Adaptations.</title>
        <authorList>
            <person name="Xiong Q."/>
            <person name="Wan A.T.-Y."/>
            <person name="Liu X.-Y."/>
            <person name="Fung C.S.-H."/>
            <person name="Xiao X."/>
            <person name="Malainual N."/>
            <person name="Hou J."/>
            <person name="Wang L."/>
            <person name="Wang M."/>
            <person name="Yang K."/>
            <person name="Cui Y."/>
            <person name="Leung E."/>
            <person name="Nong W."/>
            <person name="Shin S.-K."/>
            <person name="Au S."/>
            <person name="Jeong K.Y."/>
            <person name="Chew F.T."/>
            <person name="Hui J."/>
            <person name="Leung T.F."/>
            <person name="Tungtrongchitr A."/>
            <person name="Zhong N."/>
            <person name="Liu Z."/>
            <person name="Tsui S."/>
        </authorList>
    </citation>
    <scope>NUCLEOTIDE SEQUENCE</scope>
    <source>
        <strain evidence="1">Derf</strain>
        <tissue evidence="1">Whole organism</tissue>
    </source>
</reference>
<protein>
    <submittedName>
        <fullName evidence="1">Uncharacterized protein</fullName>
    </submittedName>
</protein>
<accession>A0A922HQR0</accession>
<dbReference type="Proteomes" id="UP000790347">
    <property type="component" value="Unassembled WGS sequence"/>
</dbReference>
<gene>
    <name evidence="1" type="ORF">DERF_013061</name>
</gene>
<name>A0A922HQR0_DERFA</name>
<comment type="caution">
    <text evidence="1">The sequence shown here is derived from an EMBL/GenBank/DDBJ whole genome shotgun (WGS) entry which is preliminary data.</text>
</comment>
<dbReference type="EMBL" id="ASGP02000007">
    <property type="protein sequence ID" value="KAH9497048.1"/>
    <property type="molecule type" value="Genomic_DNA"/>
</dbReference>